<keyword evidence="7" id="KW-1185">Reference proteome</keyword>
<keyword evidence="1" id="KW-0805">Transcription regulation</keyword>
<evidence type="ECO:0000259" key="5">
    <source>
        <dbReference type="PROSITE" id="PS51005"/>
    </source>
</evidence>
<evidence type="ECO:0000256" key="3">
    <source>
        <dbReference type="ARBA" id="ARBA00023163"/>
    </source>
</evidence>
<dbReference type="OrthoDB" id="1871428at2759"/>
<dbReference type="PROSITE" id="PS51005">
    <property type="entry name" value="NAC"/>
    <property type="match status" value="1"/>
</dbReference>
<keyword evidence="2" id="KW-0238">DNA-binding</keyword>
<evidence type="ECO:0000256" key="4">
    <source>
        <dbReference type="ARBA" id="ARBA00023242"/>
    </source>
</evidence>
<dbReference type="GO" id="GO:0006355">
    <property type="term" value="P:regulation of DNA-templated transcription"/>
    <property type="evidence" value="ECO:0007669"/>
    <property type="project" value="InterPro"/>
</dbReference>
<dbReference type="Gramene" id="KMS96172">
    <property type="protein sequence ID" value="KMS96172"/>
    <property type="gene ID" value="BVRB_001530"/>
</dbReference>
<dbReference type="Proteomes" id="UP000035740">
    <property type="component" value="Unassembled WGS sequence"/>
</dbReference>
<dbReference type="InterPro" id="IPR003441">
    <property type="entry name" value="NAC-dom"/>
</dbReference>
<accession>A0A0J8B8M8</accession>
<evidence type="ECO:0000256" key="2">
    <source>
        <dbReference type="ARBA" id="ARBA00023125"/>
    </source>
</evidence>
<evidence type="ECO:0000256" key="1">
    <source>
        <dbReference type="ARBA" id="ARBA00023015"/>
    </source>
</evidence>
<dbReference type="GO" id="GO:0003677">
    <property type="term" value="F:DNA binding"/>
    <property type="evidence" value="ECO:0007669"/>
    <property type="project" value="UniProtKB-KW"/>
</dbReference>
<protein>
    <recommendedName>
        <fullName evidence="5">NAC domain-containing protein</fullName>
    </recommendedName>
</protein>
<dbReference type="EMBL" id="KQ090403">
    <property type="protein sequence ID" value="KMS96172.1"/>
    <property type="molecule type" value="Genomic_DNA"/>
</dbReference>
<organism evidence="6 7">
    <name type="scientific">Beta vulgaris subsp. vulgaris</name>
    <name type="common">Beet</name>
    <dbReference type="NCBI Taxonomy" id="3555"/>
    <lineage>
        <taxon>Eukaryota</taxon>
        <taxon>Viridiplantae</taxon>
        <taxon>Streptophyta</taxon>
        <taxon>Embryophyta</taxon>
        <taxon>Tracheophyta</taxon>
        <taxon>Spermatophyta</taxon>
        <taxon>Magnoliopsida</taxon>
        <taxon>eudicotyledons</taxon>
        <taxon>Gunneridae</taxon>
        <taxon>Pentapetalae</taxon>
        <taxon>Caryophyllales</taxon>
        <taxon>Chenopodiaceae</taxon>
        <taxon>Betoideae</taxon>
        <taxon>Beta</taxon>
    </lineage>
</organism>
<proteinExistence type="predicted"/>
<evidence type="ECO:0000313" key="6">
    <source>
        <dbReference type="EMBL" id="KMS96172.1"/>
    </source>
</evidence>
<keyword evidence="3" id="KW-0804">Transcription</keyword>
<gene>
    <name evidence="6" type="ORF">BVRB_001530</name>
</gene>
<name>A0A0J8B8M8_BETVV</name>
<feature type="domain" description="NAC" evidence="5">
    <location>
        <begin position="1"/>
        <end position="63"/>
    </location>
</feature>
<dbReference type="SUPFAM" id="SSF101941">
    <property type="entry name" value="NAC domain"/>
    <property type="match status" value="1"/>
</dbReference>
<evidence type="ECO:0000313" key="7">
    <source>
        <dbReference type="Proteomes" id="UP000035740"/>
    </source>
</evidence>
<sequence>MIILCSCIVHGSRTDWIMHEYRRIDTNQTQITSQTLDSPFKKTLLQKTGEATGDWVLCRIFLKKKNNAATKNDFIRDTGSRL</sequence>
<dbReference type="AlphaFoldDB" id="A0A0J8B8M8"/>
<dbReference type="InterPro" id="IPR036093">
    <property type="entry name" value="NAC_dom_sf"/>
</dbReference>
<reference evidence="6 7" key="1">
    <citation type="journal article" date="2014" name="Nature">
        <title>The genome of the recently domesticated crop plant sugar beet (Beta vulgaris).</title>
        <authorList>
            <person name="Dohm J.C."/>
            <person name="Minoche A.E."/>
            <person name="Holtgrawe D."/>
            <person name="Capella-Gutierrez S."/>
            <person name="Zakrzewski F."/>
            <person name="Tafer H."/>
            <person name="Rupp O."/>
            <person name="Sorensen T.R."/>
            <person name="Stracke R."/>
            <person name="Reinhardt R."/>
            <person name="Goesmann A."/>
            <person name="Kraft T."/>
            <person name="Schulz B."/>
            <person name="Stadler P.F."/>
            <person name="Schmidt T."/>
            <person name="Gabaldon T."/>
            <person name="Lehrach H."/>
            <person name="Weisshaar B."/>
            <person name="Himmelbauer H."/>
        </authorList>
    </citation>
    <scope>NUCLEOTIDE SEQUENCE [LARGE SCALE GENOMIC DNA]</scope>
    <source>
        <tissue evidence="6">Taproot</tissue>
    </source>
</reference>
<dbReference type="Gene3D" id="2.170.150.80">
    <property type="entry name" value="NAC domain"/>
    <property type="match status" value="1"/>
</dbReference>
<keyword evidence="4" id="KW-0539">Nucleus</keyword>